<dbReference type="EMBL" id="JAFCMP010000379">
    <property type="protein sequence ID" value="KAG5180546.1"/>
    <property type="molecule type" value="Genomic_DNA"/>
</dbReference>
<evidence type="ECO:0000256" key="4">
    <source>
        <dbReference type="ARBA" id="ARBA00007626"/>
    </source>
</evidence>
<proteinExistence type="inferred from homology"/>
<keyword evidence="8" id="KW-0479">Metal-binding</keyword>
<evidence type="ECO:0000313" key="16">
    <source>
        <dbReference type="Proteomes" id="UP000664859"/>
    </source>
</evidence>
<dbReference type="PANTHER" id="PTHR13547:SF1">
    <property type="entry name" value="MITOCHONDRIAL RIBONUCLEASE P CATALYTIC SUBUNIT"/>
    <property type="match status" value="1"/>
</dbReference>
<evidence type="ECO:0000256" key="10">
    <source>
        <dbReference type="ARBA" id="ARBA00022833"/>
    </source>
</evidence>
<evidence type="ECO:0000256" key="5">
    <source>
        <dbReference type="ARBA" id="ARBA00012179"/>
    </source>
</evidence>
<keyword evidence="11" id="KW-0460">Magnesium</keyword>
<dbReference type="Pfam" id="PF16953">
    <property type="entry name" value="PRORP"/>
    <property type="match status" value="1"/>
</dbReference>
<keyword evidence="9" id="KW-0378">Hydrolase</keyword>
<sequence length="105" mass="12768">MPKNNDDWYWLWAAVRVGGRVLVVTNDEMRDHHFLMLSHRSFQRWKERHQVHFCFGDWRDGRRQVLVREPRKYSKRIQRASDDSAWHFPLEGEDRWLCVTKSGAS</sequence>
<gene>
    <name evidence="15" type="ORF">JKP88DRAFT_258092</name>
</gene>
<keyword evidence="12" id="KW-0809">Transit peptide</keyword>
<protein>
    <recommendedName>
        <fullName evidence="5">ribonuclease P</fullName>
        <ecNumber evidence="5">3.1.26.5</ecNumber>
    </recommendedName>
</protein>
<evidence type="ECO:0000256" key="1">
    <source>
        <dbReference type="ARBA" id="ARBA00000928"/>
    </source>
</evidence>
<dbReference type="InterPro" id="IPR031595">
    <property type="entry name" value="PRORP_C"/>
</dbReference>
<evidence type="ECO:0000256" key="6">
    <source>
        <dbReference type="ARBA" id="ARBA00022694"/>
    </source>
</evidence>
<feature type="domain" description="PRORP" evidence="14">
    <location>
        <begin position="4"/>
        <end position="94"/>
    </location>
</feature>
<evidence type="ECO:0000256" key="12">
    <source>
        <dbReference type="ARBA" id="ARBA00022946"/>
    </source>
</evidence>
<evidence type="ECO:0000256" key="3">
    <source>
        <dbReference type="ARBA" id="ARBA00004173"/>
    </source>
</evidence>
<accession>A0A835YSR3</accession>
<evidence type="ECO:0000256" key="7">
    <source>
        <dbReference type="ARBA" id="ARBA00022722"/>
    </source>
</evidence>
<comment type="similarity">
    <text evidence="4">Belongs to the PPR family. P subfamily.</text>
</comment>
<dbReference type="InterPro" id="IPR011990">
    <property type="entry name" value="TPR-like_helical_dom_sf"/>
</dbReference>
<dbReference type="PANTHER" id="PTHR13547">
    <property type="match status" value="1"/>
</dbReference>
<dbReference type="Gene3D" id="3.40.50.11980">
    <property type="match status" value="1"/>
</dbReference>
<evidence type="ECO:0000256" key="2">
    <source>
        <dbReference type="ARBA" id="ARBA00001946"/>
    </source>
</evidence>
<dbReference type="GO" id="GO:0004526">
    <property type="term" value="F:ribonuclease P activity"/>
    <property type="evidence" value="ECO:0007669"/>
    <property type="project" value="UniProtKB-EC"/>
</dbReference>
<keyword evidence="10" id="KW-0862">Zinc</keyword>
<comment type="catalytic activity">
    <reaction evidence="1">
        <text>Endonucleolytic cleavage of RNA, removing 5'-extranucleotides from tRNA precursor.</text>
        <dbReference type="EC" id="3.1.26.5"/>
    </reaction>
</comment>
<evidence type="ECO:0000313" key="15">
    <source>
        <dbReference type="EMBL" id="KAG5180546.1"/>
    </source>
</evidence>
<keyword evidence="16" id="KW-1185">Reference proteome</keyword>
<evidence type="ECO:0000259" key="14">
    <source>
        <dbReference type="Pfam" id="PF16953"/>
    </source>
</evidence>
<evidence type="ECO:0000256" key="9">
    <source>
        <dbReference type="ARBA" id="ARBA00022801"/>
    </source>
</evidence>
<dbReference type="GO" id="GO:0046872">
    <property type="term" value="F:metal ion binding"/>
    <property type="evidence" value="ECO:0007669"/>
    <property type="project" value="UniProtKB-KW"/>
</dbReference>
<keyword evidence="6" id="KW-0819">tRNA processing</keyword>
<evidence type="ECO:0000256" key="11">
    <source>
        <dbReference type="ARBA" id="ARBA00022842"/>
    </source>
</evidence>
<evidence type="ECO:0000256" key="13">
    <source>
        <dbReference type="ARBA" id="ARBA00023128"/>
    </source>
</evidence>
<comment type="cofactor">
    <cofactor evidence="2">
        <name>Mg(2+)</name>
        <dbReference type="ChEBI" id="CHEBI:18420"/>
    </cofactor>
</comment>
<comment type="subcellular location">
    <subcellularLocation>
        <location evidence="3">Mitochondrion</location>
    </subcellularLocation>
</comment>
<dbReference type="GO" id="GO:0001682">
    <property type="term" value="P:tRNA 5'-leader removal"/>
    <property type="evidence" value="ECO:0007669"/>
    <property type="project" value="TreeGrafter"/>
</dbReference>
<dbReference type="OrthoDB" id="46913at2759"/>
<dbReference type="GO" id="GO:0005739">
    <property type="term" value="C:mitochondrion"/>
    <property type="evidence" value="ECO:0007669"/>
    <property type="project" value="UniProtKB-SubCell"/>
</dbReference>
<reference evidence="15" key="1">
    <citation type="submission" date="2021-02" db="EMBL/GenBank/DDBJ databases">
        <title>First Annotated Genome of the Yellow-green Alga Tribonema minus.</title>
        <authorList>
            <person name="Mahan K.M."/>
        </authorList>
    </citation>
    <scope>NUCLEOTIDE SEQUENCE</scope>
    <source>
        <strain evidence="15">UTEX B ZZ1240</strain>
    </source>
</reference>
<keyword evidence="13" id="KW-0496">Mitochondrion</keyword>
<name>A0A835YSR3_9STRA</name>
<dbReference type="AlphaFoldDB" id="A0A835YSR3"/>
<dbReference type="Gene3D" id="1.25.40.10">
    <property type="entry name" value="Tetratricopeptide repeat domain"/>
    <property type="match status" value="1"/>
</dbReference>
<dbReference type="EC" id="3.1.26.5" evidence="5"/>
<dbReference type="Proteomes" id="UP000664859">
    <property type="component" value="Unassembled WGS sequence"/>
</dbReference>
<keyword evidence="7" id="KW-0540">Nuclease</keyword>
<organism evidence="15 16">
    <name type="scientific">Tribonema minus</name>
    <dbReference type="NCBI Taxonomy" id="303371"/>
    <lineage>
        <taxon>Eukaryota</taxon>
        <taxon>Sar</taxon>
        <taxon>Stramenopiles</taxon>
        <taxon>Ochrophyta</taxon>
        <taxon>PX clade</taxon>
        <taxon>Xanthophyceae</taxon>
        <taxon>Tribonematales</taxon>
        <taxon>Tribonemataceae</taxon>
        <taxon>Tribonema</taxon>
    </lineage>
</organism>
<evidence type="ECO:0000256" key="8">
    <source>
        <dbReference type="ARBA" id="ARBA00022723"/>
    </source>
</evidence>
<comment type="caution">
    <text evidence="15">The sequence shown here is derived from an EMBL/GenBank/DDBJ whole genome shotgun (WGS) entry which is preliminary data.</text>
</comment>